<dbReference type="GO" id="GO:0005886">
    <property type="term" value="C:plasma membrane"/>
    <property type="evidence" value="ECO:0007669"/>
    <property type="project" value="UniProtKB-SubCell"/>
</dbReference>
<organism evidence="9 10">
    <name type="scientific">Mycolicibacterium porcinum</name>
    <dbReference type="NCBI Taxonomy" id="39693"/>
    <lineage>
        <taxon>Bacteria</taxon>
        <taxon>Bacillati</taxon>
        <taxon>Actinomycetota</taxon>
        <taxon>Actinomycetes</taxon>
        <taxon>Mycobacteriales</taxon>
        <taxon>Mycobacteriaceae</taxon>
        <taxon>Mycolicibacterium</taxon>
    </lineage>
</organism>
<evidence type="ECO:0000256" key="5">
    <source>
        <dbReference type="ARBA" id="ARBA00022989"/>
    </source>
</evidence>
<comment type="subcellular location">
    <subcellularLocation>
        <location evidence="1">Cell membrane</location>
        <topology evidence="1">Multi-pass membrane protein</topology>
    </subcellularLocation>
</comment>
<feature type="transmembrane region" description="Helical" evidence="7">
    <location>
        <begin position="144"/>
        <end position="164"/>
    </location>
</feature>
<dbReference type="InterPro" id="IPR037185">
    <property type="entry name" value="EmrE-like"/>
</dbReference>
<dbReference type="InterPro" id="IPR000620">
    <property type="entry name" value="EamA_dom"/>
</dbReference>
<feature type="transmembrane region" description="Helical" evidence="7">
    <location>
        <begin position="176"/>
        <end position="197"/>
    </location>
</feature>
<evidence type="ECO:0000313" key="9">
    <source>
        <dbReference type="EMBL" id="MCV7391774.1"/>
    </source>
</evidence>
<feature type="transmembrane region" description="Helical" evidence="7">
    <location>
        <begin position="209"/>
        <end position="228"/>
    </location>
</feature>
<dbReference type="PANTHER" id="PTHR42920">
    <property type="entry name" value="OS03G0707200 PROTEIN-RELATED"/>
    <property type="match status" value="1"/>
</dbReference>
<comment type="similarity">
    <text evidence="2">Belongs to the EamA transporter family.</text>
</comment>
<accession>A0AAW5TBY2</accession>
<feature type="transmembrane region" description="Helical" evidence="7">
    <location>
        <begin position="116"/>
        <end position="138"/>
    </location>
</feature>
<evidence type="ECO:0000313" key="10">
    <source>
        <dbReference type="Proteomes" id="UP001141659"/>
    </source>
</evidence>
<dbReference type="Proteomes" id="UP001141659">
    <property type="component" value="Unassembled WGS sequence"/>
</dbReference>
<name>A0AAW5TBY2_9MYCO</name>
<keyword evidence="6 7" id="KW-0472">Membrane</keyword>
<sequence>MTRRSTDLGLLAVAAVWGSSYLATKEIASLDTVFALLGVRFTLATAVLTVVLCHRLAGVTRPEAVSGVVGGILLAAVCVAETYGVTMTSASNAGLIMALTIVATPMLQRHRVSRHFYFAAALAVIGCGLLTQSAGLTAPRAGDIVIGVAAVLRAVHVTVMARMAEANETDSARTTLVQLLTVAAVALVVSVVSGQSVPAMTAAYGAADWMLIGYLAVACTVFAFLLQLRALGTTSPARVSLLLGTEPLWAAVIGVTVAGDPVTGAGLAGAALVVAGTTWGRMVVSSPASASRQLRVGLATDRAALPVLQVDGRSGVL</sequence>
<dbReference type="InterPro" id="IPR051258">
    <property type="entry name" value="Diverse_Substrate_Transporter"/>
</dbReference>
<dbReference type="RefSeq" id="WP_081814322.1">
    <property type="nucleotide sequence ID" value="NZ_JACKVC010000021.1"/>
</dbReference>
<evidence type="ECO:0000256" key="4">
    <source>
        <dbReference type="ARBA" id="ARBA00022692"/>
    </source>
</evidence>
<evidence type="ECO:0000256" key="6">
    <source>
        <dbReference type="ARBA" id="ARBA00023136"/>
    </source>
</evidence>
<keyword evidence="5 7" id="KW-1133">Transmembrane helix</keyword>
<evidence type="ECO:0000256" key="1">
    <source>
        <dbReference type="ARBA" id="ARBA00004651"/>
    </source>
</evidence>
<reference evidence="9" key="1">
    <citation type="submission" date="2020-07" db="EMBL/GenBank/DDBJ databases">
        <authorList>
            <person name="Pettersson B.M.F."/>
            <person name="Behra P.R.K."/>
            <person name="Ramesh M."/>
            <person name="Das S."/>
            <person name="Dasgupta S."/>
            <person name="Kirsebom L.A."/>
        </authorList>
    </citation>
    <scope>NUCLEOTIDE SEQUENCE</scope>
    <source>
        <strain evidence="9">DSM 44242</strain>
    </source>
</reference>
<proteinExistence type="inferred from homology"/>
<feature type="domain" description="EamA" evidence="8">
    <location>
        <begin position="142"/>
        <end position="277"/>
    </location>
</feature>
<dbReference type="Pfam" id="PF00892">
    <property type="entry name" value="EamA"/>
    <property type="match status" value="2"/>
</dbReference>
<dbReference type="SUPFAM" id="SSF103481">
    <property type="entry name" value="Multidrug resistance efflux transporter EmrE"/>
    <property type="match status" value="1"/>
</dbReference>
<evidence type="ECO:0000256" key="2">
    <source>
        <dbReference type="ARBA" id="ARBA00007362"/>
    </source>
</evidence>
<dbReference type="AlphaFoldDB" id="A0AAW5TBY2"/>
<evidence type="ECO:0000256" key="7">
    <source>
        <dbReference type="SAM" id="Phobius"/>
    </source>
</evidence>
<protein>
    <submittedName>
        <fullName evidence="9">DMT family transporter</fullName>
    </submittedName>
</protein>
<reference evidence="9" key="2">
    <citation type="journal article" date="2022" name="BMC Genomics">
        <title>Comparative genome analysis of mycobacteria focusing on tRNA and non-coding RNA.</title>
        <authorList>
            <person name="Behra P.R.K."/>
            <person name="Pettersson B.M.F."/>
            <person name="Ramesh M."/>
            <person name="Das S."/>
            <person name="Dasgupta S."/>
            <person name="Kirsebom L.A."/>
        </authorList>
    </citation>
    <scope>NUCLEOTIDE SEQUENCE</scope>
    <source>
        <strain evidence="9">DSM 44242</strain>
    </source>
</reference>
<feature type="transmembrane region" description="Helical" evidence="7">
    <location>
        <begin position="32"/>
        <end position="52"/>
    </location>
</feature>
<gene>
    <name evidence="9" type="ORF">H5P34_27310</name>
</gene>
<evidence type="ECO:0000259" key="8">
    <source>
        <dbReference type="Pfam" id="PF00892"/>
    </source>
</evidence>
<keyword evidence="4 7" id="KW-0812">Transmembrane</keyword>
<dbReference type="PANTHER" id="PTHR42920:SF5">
    <property type="entry name" value="EAMA DOMAIN-CONTAINING PROTEIN"/>
    <property type="match status" value="1"/>
</dbReference>
<keyword evidence="3" id="KW-1003">Cell membrane</keyword>
<evidence type="ECO:0000256" key="3">
    <source>
        <dbReference type="ARBA" id="ARBA00022475"/>
    </source>
</evidence>
<feature type="domain" description="EamA" evidence="8">
    <location>
        <begin position="7"/>
        <end position="130"/>
    </location>
</feature>
<feature type="transmembrane region" description="Helical" evidence="7">
    <location>
        <begin position="64"/>
        <end position="83"/>
    </location>
</feature>
<dbReference type="EMBL" id="JACKVC010000021">
    <property type="protein sequence ID" value="MCV7391774.1"/>
    <property type="molecule type" value="Genomic_DNA"/>
</dbReference>
<comment type="caution">
    <text evidence="9">The sequence shown here is derived from an EMBL/GenBank/DDBJ whole genome shotgun (WGS) entry which is preliminary data.</text>
</comment>